<dbReference type="AlphaFoldDB" id="A0A0K3AR32"/>
<organism evidence="2 3">
    <name type="scientific">Caenorhabditis elegans</name>
    <dbReference type="NCBI Taxonomy" id="6239"/>
    <lineage>
        <taxon>Eukaryota</taxon>
        <taxon>Metazoa</taxon>
        <taxon>Ecdysozoa</taxon>
        <taxon>Nematoda</taxon>
        <taxon>Chromadorea</taxon>
        <taxon>Rhabditida</taxon>
        <taxon>Rhabditina</taxon>
        <taxon>Rhabditomorpha</taxon>
        <taxon>Rhabditoidea</taxon>
        <taxon>Rhabditidae</taxon>
        <taxon>Peloderinae</taxon>
        <taxon>Caenorhabditis</taxon>
    </lineage>
</organism>
<evidence type="ECO:0000313" key="3">
    <source>
        <dbReference type="Proteomes" id="UP000001940"/>
    </source>
</evidence>
<reference evidence="2 3" key="1">
    <citation type="journal article" date="1998" name="Science">
        <title>Genome sequence of the nematode C. elegans: a platform for investigating biology.</title>
        <authorList>
            <consortium name="The C. elegans sequencing consortium"/>
            <person name="Sulson J.E."/>
            <person name="Waterston R."/>
        </authorList>
    </citation>
    <scope>NUCLEOTIDE SEQUENCE [LARGE SCALE GENOMIC DNA]</scope>
    <source>
        <strain evidence="2 3">Bristol N2</strain>
    </source>
</reference>
<evidence type="ECO:0000313" key="2">
    <source>
        <dbReference type="EMBL" id="CTQ86514.1"/>
    </source>
</evidence>
<dbReference type="Bgee" id="WBGene00010991">
    <property type="expression patterns" value="Expressed in adult organism and 1 other cell type or tissue"/>
</dbReference>
<protein>
    <submittedName>
        <fullName evidence="2">Protein kinase domain-containing protein</fullName>
    </submittedName>
</protein>
<evidence type="ECO:0000313" key="4">
    <source>
        <dbReference type="WormBase" id="R03D7.5b"/>
    </source>
</evidence>
<evidence type="ECO:0000256" key="1">
    <source>
        <dbReference type="SAM" id="MobiDB-lite"/>
    </source>
</evidence>
<keyword evidence="2" id="KW-0418">Kinase</keyword>
<dbReference type="WormBase" id="R03D7.5b">
    <property type="protein sequence ID" value="CE50374"/>
    <property type="gene ID" value="WBGene00010991"/>
    <property type="gene designation" value="gskl-1"/>
</dbReference>
<dbReference type="EMBL" id="BX284602">
    <property type="protein sequence ID" value="CTQ86514.1"/>
    <property type="molecule type" value="Genomic_DNA"/>
</dbReference>
<dbReference type="InterPro" id="IPR011009">
    <property type="entry name" value="Kinase-like_dom_sf"/>
</dbReference>
<keyword evidence="2" id="KW-0808">Transferase</keyword>
<name>A0A0K3AR32_CAEEL</name>
<dbReference type="OrthoDB" id="5792074at2759"/>
<dbReference type="CTD" id="187536"/>
<gene>
    <name evidence="2 4" type="primary">gskl-1</name>
    <name evidence="2" type="ORF">CELE_R03D7.5</name>
    <name evidence="4" type="ORF">R03D7.5</name>
</gene>
<dbReference type="Proteomes" id="UP000001940">
    <property type="component" value="Chromosome II"/>
</dbReference>
<dbReference type="AGR" id="WB:WBGene00010991"/>
<feature type="compositionally biased region" description="Basic and acidic residues" evidence="1">
    <location>
        <begin position="75"/>
        <end position="84"/>
    </location>
</feature>
<accession>A0A0K3AR32</accession>
<dbReference type="Gene3D" id="1.10.510.10">
    <property type="entry name" value="Transferase(Phosphotransferase) domain 1"/>
    <property type="match status" value="1"/>
</dbReference>
<dbReference type="GO" id="GO:0016301">
    <property type="term" value="F:kinase activity"/>
    <property type="evidence" value="ECO:0007669"/>
    <property type="project" value="UniProtKB-KW"/>
</dbReference>
<feature type="region of interest" description="Disordered" evidence="1">
    <location>
        <begin position="38"/>
        <end position="92"/>
    </location>
</feature>
<keyword evidence="3" id="KW-1185">Reference proteome</keyword>
<dbReference type="RefSeq" id="NP_001300575.1">
    <property type="nucleotide sequence ID" value="NM_001313646.1"/>
</dbReference>
<dbReference type="ExpressionAtlas" id="A0A0K3AR32">
    <property type="expression patterns" value="baseline and differential"/>
</dbReference>
<dbReference type="SUPFAM" id="SSF56112">
    <property type="entry name" value="Protein kinase-like (PK-like)"/>
    <property type="match status" value="1"/>
</dbReference>
<dbReference type="SMR" id="A0A0K3AR32"/>
<dbReference type="GeneID" id="187536"/>
<proteinExistence type="predicted"/>
<sequence>MLDSEIYDFMKATLKIDPKKRKSAIDVLKMPLFDILRSSPPKKRSNGVEMPNLASYTEMHHKREPETEVVADIQTTEKAEKESDSTNEELED</sequence>